<dbReference type="RefSeq" id="XP_037891247.1">
    <property type="nucleotide sequence ID" value="XM_038035319.1"/>
</dbReference>
<proteinExistence type="predicted"/>
<sequence>MSLFRKPKKIQRRALTSTLDDEEDAVKNDNQLEKMQDDAMDLEVQAPPPPQISSKVKKKKNHKEMKVKPSSSKDNSTTKSLLSFADEEEDGEVFQVRKSSHSKKVMRMLDKERRRKKKEERDTSTSIMAVDGYAEQSYHNRDTRENGSRLSITHSLGSTTTSIGGSTEHRKSNKDKIQTEIRTDDFVVSWWLKSLNRILFLMDVLLCVLAAMICPMTMNMTVMLMNGITLINTASINRII</sequence>
<feature type="region of interest" description="Disordered" evidence="1">
    <location>
        <begin position="1"/>
        <end position="175"/>
    </location>
</feature>
<evidence type="ECO:0000256" key="1">
    <source>
        <dbReference type="SAM" id="MobiDB-lite"/>
    </source>
</evidence>
<accession>A0A9C5Z7C6</accession>
<name>A0A9C5Z7C6_9MUSC</name>
<protein>
    <submittedName>
        <fullName evidence="3">Uncharacterized protein LOC119638503 isoform X2</fullName>
    </submittedName>
</protein>
<reference evidence="3" key="1">
    <citation type="submission" date="2025-08" db="UniProtKB">
        <authorList>
            <consortium name="RefSeq"/>
        </authorList>
    </citation>
    <scope>IDENTIFICATION</scope>
    <source>
        <tissue evidence="3">Whole body pupa</tissue>
    </source>
</reference>
<feature type="compositionally biased region" description="Basic and acidic residues" evidence="1">
    <location>
        <begin position="25"/>
        <end position="37"/>
    </location>
</feature>
<organism evidence="2 3">
    <name type="scientific">Glossina fuscipes</name>
    <dbReference type="NCBI Taxonomy" id="7396"/>
    <lineage>
        <taxon>Eukaryota</taxon>
        <taxon>Metazoa</taxon>
        <taxon>Ecdysozoa</taxon>
        <taxon>Arthropoda</taxon>
        <taxon>Hexapoda</taxon>
        <taxon>Insecta</taxon>
        <taxon>Pterygota</taxon>
        <taxon>Neoptera</taxon>
        <taxon>Endopterygota</taxon>
        <taxon>Diptera</taxon>
        <taxon>Brachycera</taxon>
        <taxon>Muscomorpha</taxon>
        <taxon>Hippoboscoidea</taxon>
        <taxon>Glossinidae</taxon>
        <taxon>Glossina</taxon>
    </lineage>
</organism>
<feature type="compositionally biased region" description="Basic residues" evidence="1">
    <location>
        <begin position="1"/>
        <end position="12"/>
    </location>
</feature>
<dbReference type="AlphaFoldDB" id="A0A9C5Z7C6"/>
<evidence type="ECO:0000313" key="3">
    <source>
        <dbReference type="RefSeq" id="XP_037891247.1"/>
    </source>
</evidence>
<feature type="compositionally biased region" description="Basic residues" evidence="1">
    <location>
        <begin position="55"/>
        <end position="65"/>
    </location>
</feature>
<feature type="compositionally biased region" description="Basic and acidic residues" evidence="1">
    <location>
        <begin position="138"/>
        <end position="147"/>
    </location>
</feature>
<evidence type="ECO:0000313" key="2">
    <source>
        <dbReference type="Proteomes" id="UP000092443"/>
    </source>
</evidence>
<feature type="compositionally biased region" description="Low complexity" evidence="1">
    <location>
        <begin position="150"/>
        <end position="166"/>
    </location>
</feature>
<dbReference type="Proteomes" id="UP000092443">
    <property type="component" value="Unplaced"/>
</dbReference>
<gene>
    <name evidence="3" type="primary">LOC119638503</name>
</gene>
<dbReference type="GeneID" id="119638503"/>
<feature type="compositionally biased region" description="Polar residues" evidence="1">
    <location>
        <begin position="70"/>
        <end position="81"/>
    </location>
</feature>
<keyword evidence="2" id="KW-1185">Reference proteome</keyword>